<dbReference type="STRING" id="1477437.SAMN05444682_11628"/>
<keyword evidence="3" id="KW-1185">Reference proteome</keyword>
<dbReference type="EMBL" id="FOQO01000016">
    <property type="protein sequence ID" value="SFJ92150.1"/>
    <property type="molecule type" value="Genomic_DNA"/>
</dbReference>
<organism evidence="2 3">
    <name type="scientific">Parapedobacter indicus</name>
    <dbReference type="NCBI Taxonomy" id="1477437"/>
    <lineage>
        <taxon>Bacteria</taxon>
        <taxon>Pseudomonadati</taxon>
        <taxon>Bacteroidota</taxon>
        <taxon>Sphingobacteriia</taxon>
        <taxon>Sphingobacteriales</taxon>
        <taxon>Sphingobacteriaceae</taxon>
        <taxon>Parapedobacter</taxon>
    </lineage>
</organism>
<protein>
    <recommendedName>
        <fullName evidence="4">FAR-17a/AIG1-like protein</fullName>
    </recommendedName>
</protein>
<proteinExistence type="predicted"/>
<feature type="transmembrane region" description="Helical" evidence="1">
    <location>
        <begin position="172"/>
        <end position="196"/>
    </location>
</feature>
<keyword evidence="1" id="KW-0812">Transmembrane</keyword>
<feature type="transmembrane region" description="Helical" evidence="1">
    <location>
        <begin position="72"/>
        <end position="92"/>
    </location>
</feature>
<feature type="transmembrane region" description="Helical" evidence="1">
    <location>
        <begin position="135"/>
        <end position="152"/>
    </location>
</feature>
<dbReference type="Proteomes" id="UP000198670">
    <property type="component" value="Unassembled WGS sequence"/>
</dbReference>
<sequence length="202" mass="23189">MKKILAFSFAVIGWFAIVMQYVVMVENRVIPLGEATIRFFSFFTILTNLLVAVYFSFELFQAKHPGAYTRRPGALTALTVYITIVGLGYQILLRHLWSPTGLQWFVDELLHSVIPVLVILYWYRYELKAGVHFRQIGIWLLYPFTYLIYVLLRGSQSGFYPYPFINVTDLGLAQVLINSFLFALVFVLVAAVFIGLGRKIGR</sequence>
<dbReference type="OrthoDB" id="9809977at2"/>
<evidence type="ECO:0008006" key="4">
    <source>
        <dbReference type="Google" id="ProtNLM"/>
    </source>
</evidence>
<dbReference type="AlphaFoldDB" id="A0A1I3VAJ2"/>
<feature type="transmembrane region" description="Helical" evidence="1">
    <location>
        <begin position="36"/>
        <end position="60"/>
    </location>
</feature>
<accession>A0A1I3VAJ2</accession>
<gene>
    <name evidence="2" type="ORF">SAMN05444682_11628</name>
</gene>
<reference evidence="2 3" key="1">
    <citation type="submission" date="2016-10" db="EMBL/GenBank/DDBJ databases">
        <authorList>
            <person name="de Groot N.N."/>
        </authorList>
    </citation>
    <scope>NUCLEOTIDE SEQUENCE [LARGE SCALE GENOMIC DNA]</scope>
    <source>
        <strain evidence="2 3">RK1</strain>
    </source>
</reference>
<dbReference type="NCBIfam" id="NF038065">
    <property type="entry name" value="Pr6Pr"/>
    <property type="match status" value="1"/>
</dbReference>
<feature type="transmembrane region" description="Helical" evidence="1">
    <location>
        <begin position="104"/>
        <end position="123"/>
    </location>
</feature>
<evidence type="ECO:0000256" key="1">
    <source>
        <dbReference type="SAM" id="Phobius"/>
    </source>
</evidence>
<evidence type="ECO:0000313" key="3">
    <source>
        <dbReference type="Proteomes" id="UP000198670"/>
    </source>
</evidence>
<dbReference type="InterPro" id="IPR049713">
    <property type="entry name" value="Pr6Pr-like"/>
</dbReference>
<evidence type="ECO:0000313" key="2">
    <source>
        <dbReference type="EMBL" id="SFJ92150.1"/>
    </source>
</evidence>
<name>A0A1I3VAJ2_9SPHI</name>
<dbReference type="RefSeq" id="WP_090632300.1">
    <property type="nucleotide sequence ID" value="NZ_FOQO01000016.1"/>
</dbReference>
<keyword evidence="1" id="KW-0472">Membrane</keyword>
<keyword evidence="1" id="KW-1133">Transmembrane helix</keyword>